<accession>A0A8S5TS16</accession>
<organism evidence="3">
    <name type="scientific">Siphoviridae sp. ctEw721</name>
    <dbReference type="NCBI Taxonomy" id="2825400"/>
    <lineage>
        <taxon>Viruses</taxon>
        <taxon>Duplodnaviria</taxon>
        <taxon>Heunggongvirae</taxon>
        <taxon>Uroviricota</taxon>
        <taxon>Caudoviricetes</taxon>
    </lineage>
</organism>
<feature type="region of interest" description="Disordered" evidence="2">
    <location>
        <begin position="2006"/>
        <end position="2025"/>
    </location>
</feature>
<protein>
    <submittedName>
        <fullName evidence="3">Uncharacterized protein</fullName>
    </submittedName>
</protein>
<feature type="coiled-coil region" evidence="1">
    <location>
        <begin position="2039"/>
        <end position="2089"/>
    </location>
</feature>
<sequence length="2346" mass="261420">MAIRFIKSKQDIYEVFKDQAGNINPGITGEVYTNLENLGTAGEKRMYQLQKEGALSTVEILERAASTIRQSGQNCAIEYDEKNNKFTIIATDNSIKTEKDLEAAKMAYKNNKSKGTNKYSQATFDIVDATGQNYGKISNNPMVIHDAKGHGGKGNAVMVPRFSAELKQFADRMQDKYKKNIHLKTNVKKGVLESAKSYARLRVNEVYNDKSSGAASEFFDEQTLAGFGDEFAVENYINSRKIVVTQLLNSLKYTHKVDDYYNKLMWGMMARIAQAKDRAAEIKRIESDPAYRNLLGNVGRSGFRSMAREMKQWADDYHAEDIDWKHVNEGGVDTGILAAWKSSAKVGQSGNRYAPARVQTTQQLLHRAKKNEGESIFHHAVYKSSEAEKKAGIKRGRSVKQGEYVPFDAVVMGLEVNALDEAVAKTHTLDDNIGVSSQLLREIAGERVVTTIIKPDKAKDRLNGIIRKLSKNKKRKFEMNNGRYWTNTSRNSSGELFSTLSGGETDFDKLSPELQQIVLEEAWRRDIYRKGRDVKLADEALNNIRFEKMDNGGYIIRGTEIVRPRQGDKGLAVGANMKGSMEIMDDSLKQYGSQYQFLVAQKKGDVRKFGANYIDPDLNALLYEYGSSVGLHSDKGLLGLKKTLEGITNRKTEKESTIAAAKAILKSYEFSKDGVIRTNSVMDVLQELEPEKRAEALKELLPLIDRLINGIDQNNRLMTQKKFESMDDSQRYYTRATDDEGNEVLIRTGKAKRLFANVHKANEFRWSGANMYAGRESVRRSAGLTAAEEGRADAEIQEIKAGTEELYKRLDISEKKRDEFNTLKKNAEYAVDLTNQTTGGVKSGLIEGTNQYAVVIGKNVDPDDIYAIDASKISEAQYEGDTLLNEDEVLQGVMKSKLAELAAKGIDASKVNFIIDAGTNFGGVTQDGKTWGGRGVAIAKGTTLDSEKGFENYAREAQRLVNMINDGDVEEEKIAEQAKAVMLSTLQDFQNKGAVYERYFGGKTKGVQAGKVLPMATQWLMNAMLEGPAAKNLSSLEKWQGEMATSGAFITESMFDESVKKADKKELLELYNQFYKGTSLEKDMSTASKTKLIKAIKEAVTYSDDVNSVFGQLLNAGKLESGLQGLASRFPFSNGLDVKSVRKVFIDPKLNVDGEKSNAMRLGFGLSKMFNADFDGDVAEMLLGTKFTKTEKAAVEAVGKSEENVAKKLAYFTYKDMVKDAGYQIDKLTGQYTKKDKSGVKVLDEAAVKNIFDSNLAMISATGMRYAKDNTGKLSNLATEFRNMMNAQGFDESALLDADTDEKRSTVAKTMMGRAFLEQMEQDAISSKKVIERMIKAKTGKDASTMKEEELYNSYYAAIEDVDSILDDFYSGKVNFGDLTKKLSTIGVLGSEGELESGRVLKQYLERIVHLKNGEDLIAGLFGVDKKDLDFVNKDADNYYLNKALSSAQMGNIFNDVAVSAGYSTSKQLFQALPKKEYSPEKKTVKEYNLATEDVKKADAAWLEHIKTLNNAEAASVSEANAESRKIIIAGKEADAIRLLGAEYQNLSNILGEVSKSKDELAEELLNVDKNQYPALGVTGQLHKQFGATFPDDSTGFGKSLSDFAKTGKIYINGAEYSLKDFKAGFPQDRKDRVWLDSTGKEVKNKTLIGTLNRLGYSKEDFDKSTQSFSALTYGTLAHRTSEILGILGISENELKTNKIKGWKSLGSYIENRISELEKSSDASQKALGGTAREKWNQGFDDRGYGGSWSHYIDEYDKALKLIGLDEKEREAKINEKVMIGRNYHNLVTMGNNPRYRVLYENAVGIPSGAQRRVSDIDALTQDTETGETYISDYKTKSGKIKDYELAQILKYQFGIQSLASAAYKNADLQAALKDVDTFKNSTFYNDLGFDDNRPITQEMLEVVKTIVSKAGERFKAKVGREGSDEEVRDFIYSMVKARLIRGDEKSGESFYLSDAVSANKISDPRLASIVQSIIKEGELSEDDRAYFYKHAFVKGYGLYDRWGDETSSTTTSTGKGGRGSKKVDAEAQKEYNTLISEELNLKKQLIDAEIELQKLKNVEGKTAENQDVKDKEAEINFLKDELDYNQKRKKKLIKGGAKEDVAKTAADDEKLSYYARMRGYDIKNTSIGGIEGGVKNIDNLTPEEQADYWSQYERALDKQARAKEEIAGIRNKAVTTTYHTEKDLLYQIADAKERGLATDKENVAMLEKIVGKLDPTRLANIKEQVALNQQLYKLQALKQTRGATSIWDVMANDIRRATMRVADFGIAAKLLNKIPQDIQKIIQYTKELDAAMTNIRIVGGYNEEQAKVLMRSYTELGETLGATTVEIATAANEWLNKCLGHYKLL</sequence>
<proteinExistence type="predicted"/>
<name>A0A8S5TS16_9CAUD</name>
<reference evidence="3" key="1">
    <citation type="journal article" date="2021" name="Proc. Natl. Acad. Sci. U.S.A.">
        <title>A Catalog of Tens of Thousands of Viruses from Human Metagenomes Reveals Hidden Associations with Chronic Diseases.</title>
        <authorList>
            <person name="Tisza M.J."/>
            <person name="Buck C.B."/>
        </authorList>
    </citation>
    <scope>NUCLEOTIDE SEQUENCE</scope>
    <source>
        <strain evidence="3">CtEw721</strain>
    </source>
</reference>
<evidence type="ECO:0000313" key="3">
    <source>
        <dbReference type="EMBL" id="DAF84976.1"/>
    </source>
</evidence>
<evidence type="ECO:0000256" key="2">
    <source>
        <dbReference type="SAM" id="MobiDB-lite"/>
    </source>
</evidence>
<evidence type="ECO:0000256" key="1">
    <source>
        <dbReference type="SAM" id="Coils"/>
    </source>
</evidence>
<dbReference type="EMBL" id="BK015914">
    <property type="protein sequence ID" value="DAF84976.1"/>
    <property type="molecule type" value="Genomic_DNA"/>
</dbReference>
<keyword evidence="1" id="KW-0175">Coiled coil</keyword>